<keyword evidence="7" id="KW-0238">DNA-binding</keyword>
<evidence type="ECO:0000259" key="10">
    <source>
        <dbReference type="Pfam" id="PF20645"/>
    </source>
</evidence>
<comment type="similarity">
    <text evidence="2">Belongs to the RRN7/TAF1B family.</text>
</comment>
<dbReference type="Proteomes" id="UP000276133">
    <property type="component" value="Unassembled WGS sequence"/>
</dbReference>
<dbReference type="STRING" id="10195.A0A3M7T1P8"/>
<dbReference type="GO" id="GO:0001164">
    <property type="term" value="F:RNA polymerase I core promoter sequence-specific DNA binding"/>
    <property type="evidence" value="ECO:0007669"/>
    <property type="project" value="InterPro"/>
</dbReference>
<dbReference type="Pfam" id="PF20645">
    <property type="entry name" value="Rrn7_cyclin_C"/>
    <property type="match status" value="1"/>
</dbReference>
<keyword evidence="12" id="KW-1185">Reference proteome</keyword>
<reference evidence="11 12" key="1">
    <citation type="journal article" date="2018" name="Sci. Rep.">
        <title>Genomic signatures of local adaptation to the degree of environmental predictability in rotifers.</title>
        <authorList>
            <person name="Franch-Gras L."/>
            <person name="Hahn C."/>
            <person name="Garcia-Roger E.M."/>
            <person name="Carmona M.J."/>
            <person name="Serra M."/>
            <person name="Gomez A."/>
        </authorList>
    </citation>
    <scope>NUCLEOTIDE SEQUENCE [LARGE SCALE GENOMIC DNA]</scope>
    <source>
        <strain evidence="11">HYR1</strain>
    </source>
</reference>
<dbReference type="InterPro" id="IPR048538">
    <property type="entry name" value="Rrn7_cyclin_C"/>
</dbReference>
<dbReference type="GO" id="GO:0005668">
    <property type="term" value="C:RNA polymerase transcription factor SL1 complex"/>
    <property type="evidence" value="ECO:0007669"/>
    <property type="project" value="TreeGrafter"/>
</dbReference>
<keyword evidence="8" id="KW-0804">Transcription</keyword>
<evidence type="ECO:0000313" key="12">
    <source>
        <dbReference type="Proteomes" id="UP000276133"/>
    </source>
</evidence>
<proteinExistence type="inferred from homology"/>
<evidence type="ECO:0000256" key="3">
    <source>
        <dbReference type="ARBA" id="ARBA00022723"/>
    </source>
</evidence>
<dbReference type="OrthoDB" id="10069252at2759"/>
<evidence type="ECO:0000256" key="1">
    <source>
        <dbReference type="ARBA" id="ARBA00004604"/>
    </source>
</evidence>
<evidence type="ECO:0000256" key="8">
    <source>
        <dbReference type="ARBA" id="ARBA00023163"/>
    </source>
</evidence>
<comment type="subcellular location">
    <subcellularLocation>
        <location evidence="1">Nucleus</location>
        <location evidence="1">Nucleolus</location>
    </subcellularLocation>
</comment>
<keyword evidence="5" id="KW-0862">Zinc</keyword>
<organism evidence="11 12">
    <name type="scientific">Brachionus plicatilis</name>
    <name type="common">Marine rotifer</name>
    <name type="synonym">Brachionus muelleri</name>
    <dbReference type="NCBI Taxonomy" id="10195"/>
    <lineage>
        <taxon>Eukaryota</taxon>
        <taxon>Metazoa</taxon>
        <taxon>Spiralia</taxon>
        <taxon>Gnathifera</taxon>
        <taxon>Rotifera</taxon>
        <taxon>Eurotatoria</taxon>
        <taxon>Monogononta</taxon>
        <taxon>Pseudotrocha</taxon>
        <taxon>Ploima</taxon>
        <taxon>Brachionidae</taxon>
        <taxon>Brachionus</taxon>
    </lineage>
</organism>
<evidence type="ECO:0000256" key="7">
    <source>
        <dbReference type="ARBA" id="ARBA00023125"/>
    </source>
</evidence>
<dbReference type="GO" id="GO:0042790">
    <property type="term" value="P:nucleolar large rRNA transcription by RNA polymerase I"/>
    <property type="evidence" value="ECO:0007669"/>
    <property type="project" value="TreeGrafter"/>
</dbReference>
<dbReference type="PANTHER" id="PTHR31576:SF2">
    <property type="entry name" value="TATA BOX-BINDING PROTEIN-ASSOCIATED FACTOR RNA POLYMERASE I SUBUNIT B"/>
    <property type="match status" value="1"/>
</dbReference>
<evidence type="ECO:0000256" key="9">
    <source>
        <dbReference type="ARBA" id="ARBA00023242"/>
    </source>
</evidence>
<keyword evidence="4" id="KW-0863">Zinc-finger</keyword>
<evidence type="ECO:0000256" key="2">
    <source>
        <dbReference type="ARBA" id="ARBA00006899"/>
    </source>
</evidence>
<dbReference type="PANTHER" id="PTHR31576">
    <property type="entry name" value="TATA BOX-BINDING PROTEIN-ASSOCIATED FACTOR RNA POLYMERASE I SUBUNIT B"/>
    <property type="match status" value="1"/>
</dbReference>
<keyword evidence="3" id="KW-0479">Metal-binding</keyword>
<name>A0A3M7T1P8_BRAPC</name>
<feature type="domain" description="Rrn7/TAF1B C-terminal cyclin" evidence="10">
    <location>
        <begin position="330"/>
        <end position="442"/>
    </location>
</feature>
<dbReference type="InterPro" id="IPR033599">
    <property type="entry name" value="TAF1B/Rrn7"/>
</dbReference>
<evidence type="ECO:0000256" key="5">
    <source>
        <dbReference type="ARBA" id="ARBA00022833"/>
    </source>
</evidence>
<dbReference type="GO" id="GO:0070860">
    <property type="term" value="C:RNA polymerase I core factor complex"/>
    <property type="evidence" value="ECO:0007669"/>
    <property type="project" value="InterPro"/>
</dbReference>
<evidence type="ECO:0000256" key="4">
    <source>
        <dbReference type="ARBA" id="ARBA00022771"/>
    </source>
</evidence>
<comment type="caution">
    <text evidence="11">The sequence shown here is derived from an EMBL/GenBank/DDBJ whole genome shotgun (WGS) entry which is preliminary data.</text>
</comment>
<keyword evidence="9" id="KW-0539">Nucleus</keyword>
<evidence type="ECO:0000256" key="6">
    <source>
        <dbReference type="ARBA" id="ARBA00023015"/>
    </source>
</evidence>
<dbReference type="EMBL" id="REGN01000430">
    <property type="protein sequence ID" value="RNA41963.1"/>
    <property type="molecule type" value="Genomic_DNA"/>
</dbReference>
<gene>
    <name evidence="11" type="ORF">BpHYR1_031501</name>
</gene>
<accession>A0A3M7T1P8</accession>
<sequence length="599" mass="70381">MPKIVCTTCESDNFENIDGFYYCSVCGSQSKNVCDIELSDEELAVTGNENQLPPVKEAKVRLKENYEIETSVARNFSTFEVYNHLLRRQCDDLVKNGVDSIIKEVVLKLWVKYLQKLEIAFVENESEQINLKNVKWKRDKNFFEIYHLDLCHSKDGEILKNELEQNDDVSFDFGMTSESEMNTEEDNKMIVDTKNEFEQDLIESDEESVKNEENFFEEQLNNSNDLSNEVLNNILLTKFEWIRMPHTIVLLNLGLLMIKSQFLITDLIRLMYNGKVSYFNIDEVLPAYMEFNYKEDSSMFNHLSVPQADYLRMLTSKLGKYLEIDEIELIELKRVSSRYVLDLNLPNELISVVDLLMEKETPIDRLSIKDAQNENIEAIALSYILVSMIILFFYDDQNEKINPSTRVDKIFDLEKWLATMQNRLANVEREFFGCEFEKVMTVEDLKSLKISNFKQRHKTRTKNYIAQYRRNDIISTLNAPLEHEIESIEKDINNLDINSSLFYISKNFKFNFEDNSLKSVESYLTEEKLNIIGLKHFKSKGFKQFVTETIDPVKLRGRYVLGLETSTLDWLIEVFSHIAQTKTFFQMFNFVIKLLKKFK</sequence>
<protein>
    <submittedName>
        <fullName evidence="11">TATA box-binding-associated factor RNA polymerase I subunit B</fullName>
    </submittedName>
</protein>
<dbReference type="AlphaFoldDB" id="A0A3M7T1P8"/>
<evidence type="ECO:0000313" key="11">
    <source>
        <dbReference type="EMBL" id="RNA41963.1"/>
    </source>
</evidence>
<dbReference type="GO" id="GO:0008270">
    <property type="term" value="F:zinc ion binding"/>
    <property type="evidence" value="ECO:0007669"/>
    <property type="project" value="UniProtKB-KW"/>
</dbReference>
<keyword evidence="6" id="KW-0805">Transcription regulation</keyword>